<name>A0A1V0FYF5_9TRYP</name>
<evidence type="ECO:0000256" key="3">
    <source>
        <dbReference type="ARBA" id="ARBA00022622"/>
    </source>
</evidence>
<dbReference type="AlphaFoldDB" id="A0A1V0FYF5"/>
<dbReference type="Pfam" id="PF00913">
    <property type="entry name" value="Trypan_glycop"/>
    <property type="match status" value="1"/>
</dbReference>
<evidence type="ECO:0000313" key="9">
    <source>
        <dbReference type="EMBL" id="ARB50861.1"/>
    </source>
</evidence>
<keyword evidence="3" id="KW-0336">GPI-anchor</keyword>
<evidence type="ECO:0000259" key="8">
    <source>
        <dbReference type="Pfam" id="PF00913"/>
    </source>
</evidence>
<evidence type="ECO:0000256" key="5">
    <source>
        <dbReference type="ARBA" id="ARBA00023180"/>
    </source>
</evidence>
<dbReference type="GO" id="GO:0098552">
    <property type="term" value="C:side of membrane"/>
    <property type="evidence" value="ECO:0007669"/>
    <property type="project" value="UniProtKB-KW"/>
</dbReference>
<keyword evidence="5" id="KW-0325">Glycoprotein</keyword>
<dbReference type="VEuPathDB" id="TriTrypDB:Tb427_000094200"/>
<organism evidence="9">
    <name type="scientific">Trypanosoma brucei</name>
    <dbReference type="NCBI Taxonomy" id="5691"/>
    <lineage>
        <taxon>Eukaryota</taxon>
        <taxon>Discoba</taxon>
        <taxon>Euglenozoa</taxon>
        <taxon>Kinetoplastea</taxon>
        <taxon>Metakinetoplastina</taxon>
        <taxon>Trypanosomatida</taxon>
        <taxon>Trypanosomatidae</taxon>
        <taxon>Trypanosoma</taxon>
    </lineage>
</organism>
<evidence type="ECO:0000256" key="1">
    <source>
        <dbReference type="ARBA" id="ARBA00004609"/>
    </source>
</evidence>
<feature type="domain" description="Trypanosome variant surface glycoprotein A-type N-terminal" evidence="8">
    <location>
        <begin position="68"/>
        <end position="257"/>
    </location>
</feature>
<sequence>MVQKTAFLKFAVLTNKEVIRGTQAGNAKPARGSVKAIFKILVPLMVVQYAGAADNSMSEAIATSTRQLSTNYKNMAVSLKVAAAGLEEAQNENRKLTAKLNLLLLIAPDYTQAIQIILALIERRTAAAQRKATHLLIKGPAAVATEAYAAGRIDEFVAIWRQAPGNDKSTNACIKPSAGGNYKPAFEAACKAPDYNSQQSTEQTLSAIAEAQLPSSAALAAQATDCKLATNGLTNYIGRPGNTQAIKWGDGILTADAIDDLRAASWSDNIPKNPSLTQRKRA</sequence>
<protein>
    <submittedName>
        <fullName evidence="9">Variant surface glycoprotein</fullName>
    </submittedName>
</protein>
<evidence type="ECO:0000256" key="7">
    <source>
        <dbReference type="SAM" id="Coils"/>
    </source>
</evidence>
<keyword evidence="7" id="KW-0175">Coiled coil</keyword>
<dbReference type="SUPFAM" id="SSF58087">
    <property type="entry name" value="Variant surface glycoprotein (N-terminal domain)"/>
    <property type="match status" value="1"/>
</dbReference>
<dbReference type="GO" id="GO:0005886">
    <property type="term" value="C:plasma membrane"/>
    <property type="evidence" value="ECO:0007669"/>
    <property type="project" value="UniProtKB-SubCell"/>
</dbReference>
<accession>A0A1V0FYF5</accession>
<dbReference type="GO" id="GO:0042783">
    <property type="term" value="P:symbiont-mediated evasion of host immune response"/>
    <property type="evidence" value="ECO:0007669"/>
    <property type="project" value="InterPro"/>
</dbReference>
<evidence type="ECO:0000256" key="4">
    <source>
        <dbReference type="ARBA" id="ARBA00023136"/>
    </source>
</evidence>
<feature type="coiled-coil region" evidence="7">
    <location>
        <begin position="79"/>
        <end position="106"/>
    </location>
</feature>
<keyword evidence="2" id="KW-1003">Cell membrane</keyword>
<reference evidence="9" key="1">
    <citation type="submission" date="2016-12" db="EMBL/GenBank/DDBJ databases">
        <title>Extending the VSGnome of Trypanosoma brucei strain TREU927.</title>
        <authorList>
            <person name="Cross G.A."/>
        </authorList>
    </citation>
    <scope>NUCLEOTIDE SEQUENCE</scope>
    <source>
        <strain evidence="9">Tb927.99.1737</strain>
    </source>
</reference>
<dbReference type="EMBL" id="KY404610">
    <property type="protein sequence ID" value="ARB50861.1"/>
    <property type="molecule type" value="Genomic_DNA"/>
</dbReference>
<dbReference type="Gene3D" id="3.90.150.10">
    <property type="entry name" value="Variant Surface Glycoprotein, subunit A domain 1"/>
    <property type="match status" value="1"/>
</dbReference>
<keyword evidence="6" id="KW-0449">Lipoprotein</keyword>
<comment type="subcellular location">
    <subcellularLocation>
        <location evidence="1">Cell membrane</location>
        <topology evidence="1">Lipid-anchor</topology>
        <topology evidence="1">GPI-anchor</topology>
    </subcellularLocation>
</comment>
<proteinExistence type="predicted"/>
<evidence type="ECO:0000256" key="2">
    <source>
        <dbReference type="ARBA" id="ARBA00022475"/>
    </source>
</evidence>
<dbReference type="InterPro" id="IPR001812">
    <property type="entry name" value="Trypano_VSG_A_N_dom"/>
</dbReference>
<keyword evidence="4" id="KW-0472">Membrane</keyword>
<evidence type="ECO:0000256" key="6">
    <source>
        <dbReference type="ARBA" id="ARBA00023288"/>
    </source>
</evidence>